<dbReference type="RefSeq" id="WP_116243511.1">
    <property type="nucleotide sequence ID" value="NZ_QUAB01000048.1"/>
</dbReference>
<dbReference type="Pfam" id="PF02597">
    <property type="entry name" value="ThiS"/>
    <property type="match status" value="1"/>
</dbReference>
<dbReference type="CDD" id="cd17040">
    <property type="entry name" value="Ubl_MoaD_like"/>
    <property type="match status" value="1"/>
</dbReference>
<dbReference type="Gene3D" id="3.10.20.30">
    <property type="match status" value="1"/>
</dbReference>
<dbReference type="Proteomes" id="UP000262172">
    <property type="component" value="Unassembled WGS sequence"/>
</dbReference>
<dbReference type="EMBL" id="QUAB01000048">
    <property type="protein sequence ID" value="REJ03991.1"/>
    <property type="molecule type" value="Genomic_DNA"/>
</dbReference>
<dbReference type="OrthoDB" id="3255135at2"/>
<name>A0A371NP77_9MICO</name>
<protein>
    <submittedName>
        <fullName evidence="1">MoaD/ThiS family protein</fullName>
    </submittedName>
</protein>
<dbReference type="InterPro" id="IPR003749">
    <property type="entry name" value="ThiS/MoaD-like"/>
</dbReference>
<dbReference type="InterPro" id="IPR012675">
    <property type="entry name" value="Beta-grasp_dom_sf"/>
</dbReference>
<organism evidence="1 2">
    <name type="scientific">Microbacterium bovistercoris</name>
    <dbReference type="NCBI Taxonomy" id="2293570"/>
    <lineage>
        <taxon>Bacteria</taxon>
        <taxon>Bacillati</taxon>
        <taxon>Actinomycetota</taxon>
        <taxon>Actinomycetes</taxon>
        <taxon>Micrococcales</taxon>
        <taxon>Microbacteriaceae</taxon>
        <taxon>Microbacterium</taxon>
    </lineage>
</organism>
<evidence type="ECO:0000313" key="2">
    <source>
        <dbReference type="Proteomes" id="UP000262172"/>
    </source>
</evidence>
<dbReference type="InterPro" id="IPR016155">
    <property type="entry name" value="Mopterin_synth/thiamin_S_b"/>
</dbReference>
<dbReference type="AlphaFoldDB" id="A0A371NP77"/>
<proteinExistence type="predicted"/>
<reference evidence="1 2" key="1">
    <citation type="submission" date="2018-08" db="EMBL/GenBank/DDBJ databases">
        <title>Isolation, diversity and antifungal activity of Actinobacteria from cow dung.</title>
        <authorList>
            <person name="Ling L."/>
        </authorList>
    </citation>
    <scope>NUCLEOTIDE SEQUENCE [LARGE SCALE GENOMIC DNA]</scope>
    <source>
        <strain evidence="1 2">NEAU-LLE</strain>
    </source>
</reference>
<keyword evidence="2" id="KW-1185">Reference proteome</keyword>
<comment type="caution">
    <text evidence="1">The sequence shown here is derived from an EMBL/GenBank/DDBJ whole genome shotgun (WGS) entry which is preliminary data.</text>
</comment>
<sequence length="82" mass="8513">MAMVTVRYFAAAADAAGCEQEQLELGSGATVGVLRDALQERYGAAMEKVLRSGSFLVDGIVRRDPASPISANVDVLPPFAGG</sequence>
<dbReference type="SUPFAM" id="SSF54285">
    <property type="entry name" value="MoaD/ThiS"/>
    <property type="match status" value="1"/>
</dbReference>
<gene>
    <name evidence="1" type="ORF">DY023_16900</name>
</gene>
<evidence type="ECO:0000313" key="1">
    <source>
        <dbReference type="EMBL" id="REJ03991.1"/>
    </source>
</evidence>
<accession>A0A371NP77</accession>